<gene>
    <name evidence="2" type="ORF">MNOR_LOCUS38517</name>
</gene>
<accession>A0AAV2SMQ7</accession>
<proteinExistence type="predicted"/>
<sequence>MKLVGILVLVVLVGVPSEVGASQDGGIKTIVKKIVGAAGLVTDGVVQIVHTATHGAVRIVDMVMARTVQVVGLVKDGTVKAVAIVTEGAVDIAVIAKDGTVKIVEKLTGGNPENAKHFLECVIGVAANYLGGRNFLPNIELACSKWIIGTGQIASTNVKNLN</sequence>
<feature type="signal peptide" evidence="1">
    <location>
        <begin position="1"/>
        <end position="21"/>
    </location>
</feature>
<comment type="caution">
    <text evidence="2">The sequence shown here is derived from an EMBL/GenBank/DDBJ whole genome shotgun (WGS) entry which is preliminary data.</text>
</comment>
<feature type="chain" id="PRO_5043909698" evidence="1">
    <location>
        <begin position="22"/>
        <end position="162"/>
    </location>
</feature>
<protein>
    <submittedName>
        <fullName evidence="2">Uncharacterized protein</fullName>
    </submittedName>
</protein>
<evidence type="ECO:0000256" key="1">
    <source>
        <dbReference type="SAM" id="SignalP"/>
    </source>
</evidence>
<name>A0AAV2SMQ7_MEGNR</name>
<evidence type="ECO:0000313" key="2">
    <source>
        <dbReference type="EMBL" id="CAL4213305.1"/>
    </source>
</evidence>
<reference evidence="2 3" key="1">
    <citation type="submission" date="2024-05" db="EMBL/GenBank/DDBJ databases">
        <authorList>
            <person name="Wallberg A."/>
        </authorList>
    </citation>
    <scope>NUCLEOTIDE SEQUENCE [LARGE SCALE GENOMIC DNA]</scope>
</reference>
<evidence type="ECO:0000313" key="3">
    <source>
        <dbReference type="Proteomes" id="UP001497623"/>
    </source>
</evidence>
<dbReference type="Proteomes" id="UP001497623">
    <property type="component" value="Unassembled WGS sequence"/>
</dbReference>
<organism evidence="2 3">
    <name type="scientific">Meganyctiphanes norvegica</name>
    <name type="common">Northern krill</name>
    <name type="synonym">Thysanopoda norvegica</name>
    <dbReference type="NCBI Taxonomy" id="48144"/>
    <lineage>
        <taxon>Eukaryota</taxon>
        <taxon>Metazoa</taxon>
        <taxon>Ecdysozoa</taxon>
        <taxon>Arthropoda</taxon>
        <taxon>Crustacea</taxon>
        <taxon>Multicrustacea</taxon>
        <taxon>Malacostraca</taxon>
        <taxon>Eumalacostraca</taxon>
        <taxon>Eucarida</taxon>
        <taxon>Euphausiacea</taxon>
        <taxon>Euphausiidae</taxon>
        <taxon>Meganyctiphanes</taxon>
    </lineage>
</organism>
<keyword evidence="1" id="KW-0732">Signal</keyword>
<keyword evidence="3" id="KW-1185">Reference proteome</keyword>
<dbReference type="AlphaFoldDB" id="A0AAV2SMQ7"/>
<dbReference type="EMBL" id="CAXKWB010088697">
    <property type="protein sequence ID" value="CAL4213305.1"/>
    <property type="molecule type" value="Genomic_DNA"/>
</dbReference>